<comment type="caution">
    <text evidence="2">The sequence shown here is derived from an EMBL/GenBank/DDBJ whole genome shotgun (WGS) entry which is preliminary data.</text>
</comment>
<protein>
    <submittedName>
        <fullName evidence="2">LOC107385949-like protein</fullName>
    </submittedName>
</protein>
<dbReference type="EMBL" id="JAAVVJ010000014">
    <property type="protein sequence ID" value="KAF7208212.1"/>
    <property type="molecule type" value="Genomic_DNA"/>
</dbReference>
<dbReference type="KEGG" id="nfu:107385949"/>
<proteinExistence type="predicted"/>
<evidence type="ECO:0000313" key="2">
    <source>
        <dbReference type="EMBL" id="KAF7208212.1"/>
    </source>
</evidence>
<feature type="region of interest" description="Disordered" evidence="1">
    <location>
        <begin position="215"/>
        <end position="243"/>
    </location>
</feature>
<gene>
    <name evidence="2" type="ORF">G4P62_010223</name>
</gene>
<evidence type="ECO:0000313" key="3">
    <source>
        <dbReference type="Proteomes" id="UP000822369"/>
    </source>
</evidence>
<reference evidence="2" key="1">
    <citation type="submission" date="2020-03" db="EMBL/GenBank/DDBJ databases">
        <title>Intra-Species Differences in Population Size shape Life History and Genome Evolution.</title>
        <authorList>
            <person name="Willemsen D."/>
            <person name="Cui R."/>
            <person name="Valenzano D.R."/>
        </authorList>
    </citation>
    <scope>NUCLEOTIDE SEQUENCE</scope>
    <source>
        <strain evidence="2">GRZ</strain>
        <tissue evidence="2">Whole</tissue>
    </source>
</reference>
<dbReference type="Proteomes" id="UP000822369">
    <property type="component" value="Chromosome 14"/>
</dbReference>
<accession>A0A9D2XTQ7</accession>
<dbReference type="OrthoDB" id="8981563at2759"/>
<sequence>MFLGFLMYVKMKDLPARGTIRVRPGPNTVIFRTIHCPKVCWSDAGKEFKQKDEVIEDETVVVFLKEEKAENEAHVELSEKQKNQPNSVGEKIPTKEFLNLQLTSATVGEPANPKEKPIHRRFLTWIDGVVHDHYCKKIRRTYVREQEERGQLYPPNFYIFYQETRGQRERQKREIWLSRDKQRQNIKNWLDAHWEKKREATEALRQKEEERYERWVAQNNTSIPDSSQGGPKKRMGLWQKKSL</sequence>
<dbReference type="AlphaFoldDB" id="A0A9D2XTQ7"/>
<name>A0A9D2XTQ7_NOTFU</name>
<evidence type="ECO:0000256" key="1">
    <source>
        <dbReference type="SAM" id="MobiDB-lite"/>
    </source>
</evidence>
<feature type="compositionally biased region" description="Polar residues" evidence="1">
    <location>
        <begin position="217"/>
        <end position="229"/>
    </location>
</feature>
<organism evidence="2 3">
    <name type="scientific">Nothobranchius furzeri</name>
    <name type="common">Turquoise killifish</name>
    <dbReference type="NCBI Taxonomy" id="105023"/>
    <lineage>
        <taxon>Eukaryota</taxon>
        <taxon>Metazoa</taxon>
        <taxon>Chordata</taxon>
        <taxon>Craniata</taxon>
        <taxon>Vertebrata</taxon>
        <taxon>Euteleostomi</taxon>
        <taxon>Actinopterygii</taxon>
        <taxon>Neopterygii</taxon>
        <taxon>Teleostei</taxon>
        <taxon>Neoteleostei</taxon>
        <taxon>Acanthomorphata</taxon>
        <taxon>Ovalentaria</taxon>
        <taxon>Atherinomorphae</taxon>
        <taxon>Cyprinodontiformes</taxon>
        <taxon>Nothobranchiidae</taxon>
        <taxon>Nothobranchius</taxon>
    </lineage>
</organism>